<dbReference type="PANTHER" id="PTHR44943">
    <property type="entry name" value="CELLULOSE SYNTHASE OPERON PROTEIN C"/>
    <property type="match status" value="1"/>
</dbReference>
<evidence type="ECO:0000256" key="3">
    <source>
        <dbReference type="SAM" id="Coils"/>
    </source>
</evidence>
<dbReference type="SMART" id="SM00028">
    <property type="entry name" value="TPR"/>
    <property type="match status" value="6"/>
</dbReference>
<dbReference type="Pfam" id="PF13181">
    <property type="entry name" value="TPR_8"/>
    <property type="match status" value="3"/>
</dbReference>
<keyword evidence="2" id="KW-0802">TPR repeat</keyword>
<evidence type="ECO:0008006" key="6">
    <source>
        <dbReference type="Google" id="ProtNLM"/>
    </source>
</evidence>
<dbReference type="PANTHER" id="PTHR44943:SF4">
    <property type="entry name" value="TPR REPEAT-CONTAINING PROTEIN MJ0798"/>
    <property type="match status" value="1"/>
</dbReference>
<feature type="coiled-coil region" evidence="3">
    <location>
        <begin position="55"/>
        <end position="82"/>
    </location>
</feature>
<protein>
    <recommendedName>
        <fullName evidence="6">Tetratricopeptide repeat protein</fullName>
    </recommendedName>
</protein>
<dbReference type="EMBL" id="CAJJDN010000092">
    <property type="protein sequence ID" value="CAD8108714.1"/>
    <property type="molecule type" value="Genomic_DNA"/>
</dbReference>
<evidence type="ECO:0000256" key="1">
    <source>
        <dbReference type="ARBA" id="ARBA00022737"/>
    </source>
</evidence>
<reference evidence="4" key="1">
    <citation type="submission" date="2021-01" db="EMBL/GenBank/DDBJ databases">
        <authorList>
            <consortium name="Genoscope - CEA"/>
            <person name="William W."/>
        </authorList>
    </citation>
    <scope>NUCLEOTIDE SEQUENCE</scope>
</reference>
<organism evidence="4 5">
    <name type="scientific">Paramecium sonneborni</name>
    <dbReference type="NCBI Taxonomy" id="65129"/>
    <lineage>
        <taxon>Eukaryota</taxon>
        <taxon>Sar</taxon>
        <taxon>Alveolata</taxon>
        <taxon>Ciliophora</taxon>
        <taxon>Intramacronucleata</taxon>
        <taxon>Oligohymenophorea</taxon>
        <taxon>Peniculida</taxon>
        <taxon>Parameciidae</taxon>
        <taxon>Paramecium</taxon>
    </lineage>
</organism>
<accession>A0A8S1PZP1</accession>
<keyword evidence="3" id="KW-0175">Coiled coil</keyword>
<evidence type="ECO:0000313" key="4">
    <source>
        <dbReference type="EMBL" id="CAD8108714.1"/>
    </source>
</evidence>
<keyword evidence="5" id="KW-1185">Reference proteome</keyword>
<sequence>MTQQLFCQFEGHEEDKIVGFCVNQGCRQIPQFCLKCIQDRHAEHVQECKDFRQYQELLANKLNEYKKELHQINEMFNQVQLQYQSLNKILGREIAKLQELIIYFNNKQYYDIKKILSSETVSSLNLTQNDNSHILDFASILENTLQLNRHPNFDQSIIQQPLSQIYNEVKAQQDFMRGQDLFNQQNYFEALDCFNESLFNNDRLDDCYRWKARTLNKLSQFQLAIQVCDKAIYLNEQNDYTWITKACSLHCLGKYEEALICCEKAIQINPMNETAYINKGLALGNLGRNQEELGCYDKVIEINKNNEASYINKCWTLNHLGKFQEAIQCCEKLIAVNPMLDQGFYIKGIALQGMQRYQEASIQFGLAYDISNNVDHLVAKADALFNSGQKKQSKQYYIQALQNGYHNKQHIENRLKKI</sequence>
<keyword evidence="1" id="KW-0677">Repeat</keyword>
<evidence type="ECO:0000256" key="2">
    <source>
        <dbReference type="ARBA" id="ARBA00022803"/>
    </source>
</evidence>
<gene>
    <name evidence="4" type="ORF">PSON_ATCC_30995.1.T0920035</name>
</gene>
<dbReference type="Proteomes" id="UP000692954">
    <property type="component" value="Unassembled WGS sequence"/>
</dbReference>
<dbReference type="Pfam" id="PF00515">
    <property type="entry name" value="TPR_1"/>
    <property type="match status" value="1"/>
</dbReference>
<dbReference type="AlphaFoldDB" id="A0A8S1PZP1"/>
<dbReference type="OrthoDB" id="2335338at2759"/>
<proteinExistence type="predicted"/>
<comment type="caution">
    <text evidence="4">The sequence shown here is derived from an EMBL/GenBank/DDBJ whole genome shotgun (WGS) entry which is preliminary data.</text>
</comment>
<name>A0A8S1PZP1_9CILI</name>
<dbReference type="InterPro" id="IPR019734">
    <property type="entry name" value="TPR_rpt"/>
</dbReference>
<dbReference type="InterPro" id="IPR051685">
    <property type="entry name" value="Ycf3/AcsC/BcsC/TPR_MFPF"/>
</dbReference>
<evidence type="ECO:0000313" key="5">
    <source>
        <dbReference type="Proteomes" id="UP000692954"/>
    </source>
</evidence>